<organism evidence="2 3">
    <name type="scientific">Kineosporia babensis</name>
    <dbReference type="NCBI Taxonomy" id="499548"/>
    <lineage>
        <taxon>Bacteria</taxon>
        <taxon>Bacillati</taxon>
        <taxon>Actinomycetota</taxon>
        <taxon>Actinomycetes</taxon>
        <taxon>Kineosporiales</taxon>
        <taxon>Kineosporiaceae</taxon>
        <taxon>Kineosporia</taxon>
    </lineage>
</organism>
<comment type="caution">
    <text evidence="2">The sequence shown here is derived from an EMBL/GenBank/DDBJ whole genome shotgun (WGS) entry which is preliminary data.</text>
</comment>
<dbReference type="Proteomes" id="UP001138997">
    <property type="component" value="Unassembled WGS sequence"/>
</dbReference>
<feature type="compositionally biased region" description="Basic and acidic residues" evidence="1">
    <location>
        <begin position="127"/>
        <end position="140"/>
    </location>
</feature>
<feature type="region of interest" description="Disordered" evidence="1">
    <location>
        <begin position="118"/>
        <end position="140"/>
    </location>
</feature>
<protein>
    <recommendedName>
        <fullName evidence="4">GIY-YIG nuclease family protein</fullName>
    </recommendedName>
</protein>
<dbReference type="AlphaFoldDB" id="A0A9X1T0P2"/>
<sequence length="267" mass="29619">MDSELSPDTIPAQAGAYNRAEEVDRLLAIDGSLLGRIHEYDRAGLTPQEMAEREGNATPGFVFNYRAQIAALRDGKVPNSPTLSIQAARKLRAWLKNPRIDLSNELRRELQALEAELTEAGENSKAQTREVEEAVDRSRAAESSGTPGIYVYTLPHYLRYPFDPESGRTLLKVGHSGKDAYYRATSQGRLTALPEEPILLRIYPTEGDSAAVEKDFHSWLADADHAGQRTQRAGSEWFITSTKFLDRVAKTQGLEVKVVTDFEAGDL</sequence>
<proteinExistence type="predicted"/>
<dbReference type="RefSeq" id="WP_231443767.1">
    <property type="nucleotide sequence ID" value="NZ_JAJOMB010000010.1"/>
</dbReference>
<evidence type="ECO:0000313" key="3">
    <source>
        <dbReference type="Proteomes" id="UP001138997"/>
    </source>
</evidence>
<evidence type="ECO:0008006" key="4">
    <source>
        <dbReference type="Google" id="ProtNLM"/>
    </source>
</evidence>
<evidence type="ECO:0000256" key="1">
    <source>
        <dbReference type="SAM" id="MobiDB-lite"/>
    </source>
</evidence>
<gene>
    <name evidence="2" type="ORF">LR394_18935</name>
</gene>
<accession>A0A9X1T0P2</accession>
<keyword evidence="3" id="KW-1185">Reference proteome</keyword>
<evidence type="ECO:0000313" key="2">
    <source>
        <dbReference type="EMBL" id="MCD5312988.1"/>
    </source>
</evidence>
<reference evidence="2" key="1">
    <citation type="submission" date="2021-11" db="EMBL/GenBank/DDBJ databases">
        <title>Streptomyces corallinus and Kineosporia corallina sp. nov., two new coral-derived marine actinobacteria.</title>
        <authorList>
            <person name="Buangrab K."/>
            <person name="Sutthacheep M."/>
            <person name="Yeemin T."/>
            <person name="Harunari E."/>
            <person name="Igarashi Y."/>
            <person name="Sripreechasak P."/>
            <person name="Kanchanasin P."/>
            <person name="Tanasupawat S."/>
            <person name="Phongsopitanun W."/>
        </authorList>
    </citation>
    <scope>NUCLEOTIDE SEQUENCE</scope>
    <source>
        <strain evidence="2">JCM 31032</strain>
    </source>
</reference>
<name>A0A9X1T0P2_9ACTN</name>
<dbReference type="EMBL" id="JAJOMB010000010">
    <property type="protein sequence ID" value="MCD5312988.1"/>
    <property type="molecule type" value="Genomic_DNA"/>
</dbReference>